<accession>A0ABT2DSZ9</accession>
<dbReference type="Pfam" id="PF00589">
    <property type="entry name" value="Phage_integrase"/>
    <property type="match status" value="1"/>
</dbReference>
<feature type="domain" description="Core-binding (CB)" evidence="11">
    <location>
        <begin position="352"/>
        <end position="432"/>
    </location>
</feature>
<keyword evidence="5" id="KW-0229">DNA integration</keyword>
<keyword evidence="8" id="KW-0131">Cell cycle</keyword>
<keyword evidence="3" id="KW-0132">Cell division</keyword>
<dbReference type="PANTHER" id="PTHR30349">
    <property type="entry name" value="PHAGE INTEGRASE-RELATED"/>
    <property type="match status" value="1"/>
</dbReference>
<proteinExistence type="predicted"/>
<reference evidence="12 13" key="1">
    <citation type="submission" date="2022-08" db="EMBL/GenBank/DDBJ databases">
        <title>Lysinibacillus sequencing.</title>
        <authorList>
            <person name="Dunlap C."/>
        </authorList>
    </citation>
    <scope>NUCLEOTIDE SEQUENCE [LARGE SCALE GENOMIC DNA]</scope>
    <source>
        <strain evidence="12 13">PB211</strain>
    </source>
</reference>
<evidence type="ECO:0000256" key="1">
    <source>
        <dbReference type="ARBA" id="ARBA00004496"/>
    </source>
</evidence>
<keyword evidence="13" id="KW-1185">Reference proteome</keyword>
<evidence type="ECO:0000259" key="10">
    <source>
        <dbReference type="PROSITE" id="PS51898"/>
    </source>
</evidence>
<dbReference type="InterPro" id="IPR011010">
    <property type="entry name" value="DNA_brk_join_enz"/>
</dbReference>
<dbReference type="SUPFAM" id="SSF56349">
    <property type="entry name" value="DNA breaking-rejoining enzymes"/>
    <property type="match status" value="1"/>
</dbReference>
<dbReference type="Gene3D" id="1.10.443.10">
    <property type="entry name" value="Intergrase catalytic core"/>
    <property type="match status" value="1"/>
</dbReference>
<evidence type="ECO:0000256" key="6">
    <source>
        <dbReference type="ARBA" id="ARBA00023125"/>
    </source>
</evidence>
<sequence>MEYWKLKKGLLNSENTEIINLFLLSLVRKKRSQQTIIRQRSILQRFFGKSNKVYNCITLEDITNWLLDQQMGCNKRTISCYLATLRIFYFFCENERFIEESPLQDEETSVSHPSRYWELKMILPNIENQNIINEFLVNLKNSGKRKSTIICKRVFLQQFFKDFKKEFIYITITEIEDWFLKNGHLWSDKTGSGILSALRTFYDFCWETRIIENPPLRNKRKDRNFQDDGGFLIQIRLPNIENRKTINEYLLNLKHKNKSHRTIEEYRFILQAYFKDTDTHFTLLKNYDFQNWIQSYKGVKNEKTLDNYMSIFRSFYIFCVRKKYLERSPIPYKYDKLENNRYWEISNLFVNNDSRKIINEYLLSMKLENLSAGTIYQYRFFLNKFFKDKRENCLSLTPEEIRKYFIPLQKGLKAATIKKQLTILSSFYNFCVDEGYIHMSPIKKRWFPRKSKSIPKFLEKEEIAKVRQLCEKRNQLRNRVMVELLLTSGCRISEVNMLNKSDIDLENRTAQVLGKGKKIREVHFSETCAILLERLLESYIDEHPALFISERGTRLGIRQMQKIVEQVGIDAKIKSSLHPHRFRHTFATELLTKGADLSFIADELGHKQLQTTKIYACLPNWKLISLYRKFKG</sequence>
<dbReference type="Pfam" id="PF13495">
    <property type="entry name" value="Phage_int_SAM_4"/>
    <property type="match status" value="1"/>
</dbReference>
<evidence type="ECO:0000256" key="4">
    <source>
        <dbReference type="ARBA" id="ARBA00022829"/>
    </source>
</evidence>
<dbReference type="PROSITE" id="PS51898">
    <property type="entry name" value="TYR_RECOMBINASE"/>
    <property type="match status" value="1"/>
</dbReference>
<evidence type="ECO:0000313" key="12">
    <source>
        <dbReference type="EMBL" id="MCS1398033.1"/>
    </source>
</evidence>
<evidence type="ECO:0000256" key="3">
    <source>
        <dbReference type="ARBA" id="ARBA00022618"/>
    </source>
</evidence>
<dbReference type="PANTHER" id="PTHR30349:SF77">
    <property type="entry name" value="TYROSINE RECOMBINASE XERC"/>
    <property type="match status" value="1"/>
</dbReference>
<comment type="subcellular location">
    <subcellularLocation>
        <location evidence="1">Cytoplasm</location>
    </subcellularLocation>
</comment>
<dbReference type="EMBL" id="JANTOO010000019">
    <property type="protein sequence ID" value="MCS1398033.1"/>
    <property type="molecule type" value="Genomic_DNA"/>
</dbReference>
<keyword evidence="4" id="KW-0159">Chromosome partition</keyword>
<protein>
    <submittedName>
        <fullName evidence="12">Tyrosine-type recombinase/integrase</fullName>
    </submittedName>
</protein>
<feature type="domain" description="Tyr recombinase" evidence="10">
    <location>
        <begin position="453"/>
        <end position="628"/>
    </location>
</feature>
<dbReference type="InterPro" id="IPR002104">
    <property type="entry name" value="Integrase_catalytic"/>
</dbReference>
<evidence type="ECO:0000256" key="7">
    <source>
        <dbReference type="ARBA" id="ARBA00023172"/>
    </source>
</evidence>
<dbReference type="InterPro" id="IPR013762">
    <property type="entry name" value="Integrase-like_cat_sf"/>
</dbReference>
<keyword evidence="7" id="KW-0233">DNA recombination</keyword>
<gene>
    <name evidence="12" type="ORF">NXZ79_18660</name>
</gene>
<evidence type="ECO:0000256" key="8">
    <source>
        <dbReference type="ARBA" id="ARBA00023306"/>
    </source>
</evidence>
<comment type="caution">
    <text evidence="12">The sequence shown here is derived from an EMBL/GenBank/DDBJ whole genome shotgun (WGS) entry which is preliminary data.</text>
</comment>
<dbReference type="InterPro" id="IPR044068">
    <property type="entry name" value="CB"/>
</dbReference>
<name>A0ABT2DSZ9_9BACI</name>
<dbReference type="PROSITE" id="PS51900">
    <property type="entry name" value="CB"/>
    <property type="match status" value="2"/>
</dbReference>
<dbReference type="InterPro" id="IPR050090">
    <property type="entry name" value="Tyrosine_recombinase_XerCD"/>
</dbReference>
<dbReference type="InterPro" id="IPR010998">
    <property type="entry name" value="Integrase_recombinase_N"/>
</dbReference>
<dbReference type="Proteomes" id="UP001525021">
    <property type="component" value="Unassembled WGS sequence"/>
</dbReference>
<keyword evidence="2" id="KW-0963">Cytoplasm</keyword>
<dbReference type="Pfam" id="PF02899">
    <property type="entry name" value="Phage_int_SAM_1"/>
    <property type="match status" value="1"/>
</dbReference>
<evidence type="ECO:0000256" key="5">
    <source>
        <dbReference type="ARBA" id="ARBA00022908"/>
    </source>
</evidence>
<keyword evidence="6 9" id="KW-0238">DNA-binding</keyword>
<dbReference type="Gene3D" id="1.10.150.130">
    <property type="match status" value="4"/>
</dbReference>
<evidence type="ECO:0000256" key="9">
    <source>
        <dbReference type="PROSITE-ProRule" id="PRU01248"/>
    </source>
</evidence>
<evidence type="ECO:0000256" key="2">
    <source>
        <dbReference type="ARBA" id="ARBA00022490"/>
    </source>
</evidence>
<evidence type="ECO:0000313" key="13">
    <source>
        <dbReference type="Proteomes" id="UP001525021"/>
    </source>
</evidence>
<dbReference type="InterPro" id="IPR004107">
    <property type="entry name" value="Integrase_SAM-like_N"/>
</dbReference>
<feature type="domain" description="Core-binding (CB)" evidence="11">
    <location>
        <begin position="240"/>
        <end position="320"/>
    </location>
</feature>
<dbReference type="RefSeq" id="WP_012292841.1">
    <property type="nucleotide sequence ID" value="NZ_JANTOO010000019.1"/>
</dbReference>
<evidence type="ECO:0000259" key="11">
    <source>
        <dbReference type="PROSITE" id="PS51900"/>
    </source>
</evidence>
<organism evidence="12 13">
    <name type="scientific">Lysinibacillus pinottii</name>
    <dbReference type="NCBI Taxonomy" id="2973932"/>
    <lineage>
        <taxon>Bacteria</taxon>
        <taxon>Bacillati</taxon>
        <taxon>Bacillota</taxon>
        <taxon>Bacilli</taxon>
        <taxon>Bacillales</taxon>
        <taxon>Bacillaceae</taxon>
        <taxon>Lysinibacillus</taxon>
    </lineage>
</organism>